<keyword evidence="2" id="KW-0732">Signal</keyword>
<feature type="chain" id="PRO_5044694607" description="GPI-anchored protein" evidence="2">
    <location>
        <begin position="21"/>
        <end position="580"/>
    </location>
</feature>
<name>A0A8X7NQ36_CANPA</name>
<feature type="compositionally biased region" description="Low complexity" evidence="1">
    <location>
        <begin position="313"/>
        <end position="345"/>
    </location>
</feature>
<organism evidence="3 4">
    <name type="scientific">Candida parapsilosis</name>
    <name type="common">Yeast</name>
    <dbReference type="NCBI Taxonomy" id="5480"/>
    <lineage>
        <taxon>Eukaryota</taxon>
        <taxon>Fungi</taxon>
        <taxon>Dikarya</taxon>
        <taxon>Ascomycota</taxon>
        <taxon>Saccharomycotina</taxon>
        <taxon>Pichiomycetes</taxon>
        <taxon>Debaryomycetaceae</taxon>
        <taxon>Candida/Lodderomyces clade</taxon>
        <taxon>Candida</taxon>
    </lineage>
</organism>
<evidence type="ECO:0000256" key="1">
    <source>
        <dbReference type="SAM" id="MobiDB-lite"/>
    </source>
</evidence>
<reference evidence="3" key="1">
    <citation type="submission" date="2020-03" db="EMBL/GenBank/DDBJ databases">
        <title>FDA dAtabase for Regulatory Grade micrObial Sequences (FDA-ARGOS): Supporting development and validation of Infectious Disease Dx tests.</title>
        <authorList>
            <person name="Campos J."/>
            <person name="Goldberg B."/>
            <person name="Tallon L."/>
            <person name="Sadzewicz L."/>
            <person name="Vavikolanu K."/>
            <person name="Mehta A."/>
            <person name="Aluvathingal J."/>
            <person name="Nadendla S."/>
            <person name="Nandy P."/>
            <person name="Geyer C."/>
            <person name="Yan Y."/>
            <person name="Sichtig H."/>
        </authorList>
    </citation>
    <scope>NUCLEOTIDE SEQUENCE [LARGE SCALE GENOMIC DNA]</scope>
    <source>
        <strain evidence="3">FDAARGOS_652</strain>
    </source>
</reference>
<feature type="region of interest" description="Disordered" evidence="1">
    <location>
        <begin position="313"/>
        <end position="347"/>
    </location>
</feature>
<feature type="compositionally biased region" description="Low complexity" evidence="1">
    <location>
        <begin position="488"/>
        <end position="520"/>
    </location>
</feature>
<evidence type="ECO:0000313" key="4">
    <source>
        <dbReference type="Proteomes" id="UP000590412"/>
    </source>
</evidence>
<gene>
    <name evidence="3" type="ORF">FOB60_002140</name>
</gene>
<dbReference type="Proteomes" id="UP000590412">
    <property type="component" value="Unassembled WGS sequence"/>
</dbReference>
<protein>
    <recommendedName>
        <fullName evidence="5">GPI-anchored protein</fullName>
    </recommendedName>
</protein>
<evidence type="ECO:0000256" key="2">
    <source>
        <dbReference type="SAM" id="SignalP"/>
    </source>
</evidence>
<feature type="region of interest" description="Disordered" evidence="1">
    <location>
        <begin position="488"/>
        <end position="528"/>
    </location>
</feature>
<proteinExistence type="predicted"/>
<feature type="signal peptide" evidence="2">
    <location>
        <begin position="1"/>
        <end position="20"/>
    </location>
</feature>
<sequence>MYLTNIFITLFCLFTSLVHCIPTSPIPQGEELSIREEMDQLVESHWDANDASLYYDLIEMFSDEDSLHKREDDDDNLQNTINYVLEKLNSSGIIWELLDAIADHPERIEYLGNLTSSLLGGMNITIDVGAILSGDSALSSLTQFINITAIYNAVMDSGLVTSLADGLLLDADFRPRLADIVNRVVWSQRDVLLYIFGSVFQKRGYLFKRAEVDNQDISVWSSLLKAAEGEVSGSATAATTSASANPSSFSIDTNVLSSILNLNSQIAQTQSSTSTSQRATSSASRATSSASRSTNSALVSSASSALSALASASTTRSASPNSNTTSSSRSVATTTSSRSTSVSSSEYSGSLGGFVENAAGAVLGSNLVGTVATDVLNALNDTGFAVYFVKRFLSDDAYVNMTAALANDLLSAGTINIDLSGVNVTSLVDQVLGDPSTLIGTVSTLLSGNASALSGTLGKYSGAIQSLIGDIEATGLFARLNSYIFGDSSSSTSATQTSARATSSSARREVVSASATTTTSKPAIGKDVKTSGVASSSATNSAVSRSSNSSNDASGLSGNGFVMKTLFFTQAVMFIGVFAL</sequence>
<dbReference type="AlphaFoldDB" id="A0A8X7NQ36"/>
<accession>A0A8X7NQ36</accession>
<dbReference type="EMBL" id="JABWAB010000003">
    <property type="protein sequence ID" value="KAF6057585.1"/>
    <property type="molecule type" value="Genomic_DNA"/>
</dbReference>
<comment type="caution">
    <text evidence="3">The sequence shown here is derived from an EMBL/GenBank/DDBJ whole genome shotgun (WGS) entry which is preliminary data.</text>
</comment>
<evidence type="ECO:0008006" key="5">
    <source>
        <dbReference type="Google" id="ProtNLM"/>
    </source>
</evidence>
<evidence type="ECO:0000313" key="3">
    <source>
        <dbReference type="EMBL" id="KAF6057585.1"/>
    </source>
</evidence>
<dbReference type="OrthoDB" id="4022151at2759"/>